<feature type="domain" description="Alpha/beta hydrolase fold-3" evidence="3">
    <location>
        <begin position="134"/>
        <end position="340"/>
    </location>
</feature>
<dbReference type="GO" id="GO:0016787">
    <property type="term" value="F:hydrolase activity"/>
    <property type="evidence" value="ECO:0007669"/>
    <property type="project" value="UniProtKB-KW"/>
</dbReference>
<dbReference type="EMBL" id="QYRN01000009">
    <property type="protein sequence ID" value="RIX98850.1"/>
    <property type="molecule type" value="Genomic_DNA"/>
</dbReference>
<dbReference type="PROSITE" id="PS00122">
    <property type="entry name" value="CARBOXYLESTERASE_B_1"/>
    <property type="match status" value="1"/>
</dbReference>
<dbReference type="InterPro" id="IPR013094">
    <property type="entry name" value="AB_hydrolase_3"/>
</dbReference>
<accession>A0A3A1WP26</accession>
<dbReference type="Gene3D" id="3.40.50.1820">
    <property type="entry name" value="alpha/beta hydrolase"/>
    <property type="match status" value="1"/>
</dbReference>
<dbReference type="InterPro" id="IPR029058">
    <property type="entry name" value="AB_hydrolase_fold"/>
</dbReference>
<dbReference type="PANTHER" id="PTHR48081">
    <property type="entry name" value="AB HYDROLASE SUPERFAMILY PROTEIN C4A8.06C"/>
    <property type="match status" value="1"/>
</dbReference>
<dbReference type="OrthoDB" id="9806180at2"/>
<keyword evidence="1 4" id="KW-0378">Hydrolase</keyword>
<evidence type="ECO:0000313" key="4">
    <source>
        <dbReference type="EMBL" id="RIX98850.1"/>
    </source>
</evidence>
<evidence type="ECO:0000256" key="1">
    <source>
        <dbReference type="ARBA" id="ARBA00022801"/>
    </source>
</evidence>
<dbReference type="InterPro" id="IPR050300">
    <property type="entry name" value="GDXG_lipolytic_enzyme"/>
</dbReference>
<protein>
    <submittedName>
        <fullName evidence="4">Alpha/beta hydrolase</fullName>
    </submittedName>
</protein>
<dbReference type="SUPFAM" id="SSF53474">
    <property type="entry name" value="alpha/beta-Hydrolases"/>
    <property type="match status" value="1"/>
</dbReference>
<keyword evidence="5" id="KW-1185">Reference proteome</keyword>
<evidence type="ECO:0000256" key="2">
    <source>
        <dbReference type="SAM" id="MobiDB-lite"/>
    </source>
</evidence>
<name>A0A3A1WP26_9HYPH</name>
<dbReference type="InterPro" id="IPR019826">
    <property type="entry name" value="Carboxylesterase_B_AS"/>
</dbReference>
<gene>
    <name evidence="4" type="ORF">D3218_16070</name>
</gene>
<reference evidence="5" key="1">
    <citation type="submission" date="2018-09" db="EMBL/GenBank/DDBJ databases">
        <authorList>
            <person name="Tuo L."/>
        </authorList>
    </citation>
    <scope>NUCLEOTIDE SEQUENCE [LARGE SCALE GENOMIC DNA]</scope>
    <source>
        <strain evidence="5">M2BS4Y-1</strain>
    </source>
</reference>
<dbReference type="AlphaFoldDB" id="A0A3A1WP26"/>
<dbReference type="Proteomes" id="UP000265750">
    <property type="component" value="Unassembled WGS sequence"/>
</dbReference>
<feature type="region of interest" description="Disordered" evidence="2">
    <location>
        <begin position="1"/>
        <end position="46"/>
    </location>
</feature>
<organism evidence="4 5">
    <name type="scientific">Aureimonas flava</name>
    <dbReference type="NCBI Taxonomy" id="2320271"/>
    <lineage>
        <taxon>Bacteria</taxon>
        <taxon>Pseudomonadati</taxon>
        <taxon>Pseudomonadota</taxon>
        <taxon>Alphaproteobacteria</taxon>
        <taxon>Hyphomicrobiales</taxon>
        <taxon>Aurantimonadaceae</taxon>
        <taxon>Aureimonas</taxon>
    </lineage>
</organism>
<comment type="caution">
    <text evidence="4">The sequence shown here is derived from an EMBL/GenBank/DDBJ whole genome shotgun (WGS) entry which is preliminary data.</text>
</comment>
<evidence type="ECO:0000259" key="3">
    <source>
        <dbReference type="Pfam" id="PF07859"/>
    </source>
</evidence>
<evidence type="ECO:0000313" key="5">
    <source>
        <dbReference type="Proteomes" id="UP000265750"/>
    </source>
</evidence>
<sequence length="369" mass="39149">MAGVVMTSPLAMAQGATAEKAADAAMSDKPSVAESPDSGTMKRADQEDMALLLKKLQELGVKPIESRTVEEARTQPTPADAVKAVLKDQGKDPMALMAAMKVSKKDMTYPTANGTQPIRIYTPDGAGSGPLPVIVYYHGGGWVIANIDTYESSAMALAKKTGAIVASVEYRHAPENKFPAAHEDSFAAYKWVTEHAREFGGDPKKLAVAGESAGGNLAANVAIMARDQKIQAPLHMLLVYPVAGTDMTTPSYIANQNAMPLSKGAMGWFVDKTLGKPEDAKSPMLNLTTMADLKGLPPATVITAEIDPLMSEGKMLSEKLAAAGVKTTYQNNEGVTHEFFGMDAVLDDAKRAQDFAVKDLKEAFAAKAE</sequence>
<proteinExistence type="predicted"/>
<dbReference type="PANTHER" id="PTHR48081:SF8">
    <property type="entry name" value="ALPHA_BETA HYDROLASE FOLD-3 DOMAIN-CONTAINING PROTEIN-RELATED"/>
    <property type="match status" value="1"/>
</dbReference>
<dbReference type="Pfam" id="PF07859">
    <property type="entry name" value="Abhydrolase_3"/>
    <property type="match status" value="1"/>
</dbReference>